<comment type="similarity">
    <text evidence="1">Belongs to the PhzF family.</text>
</comment>
<evidence type="ECO:0000313" key="3">
    <source>
        <dbReference type="EMBL" id="MBT1070266.1"/>
    </source>
</evidence>
<accession>A0ABS5U3L8</accession>
<dbReference type="Proteomes" id="UP000784128">
    <property type="component" value="Unassembled WGS sequence"/>
</dbReference>
<comment type="caution">
    <text evidence="3">The sequence shown here is derived from an EMBL/GenBank/DDBJ whole genome shotgun (WGS) entry which is preliminary data.</text>
</comment>
<keyword evidence="4" id="KW-1185">Reference proteome</keyword>
<evidence type="ECO:0000256" key="2">
    <source>
        <dbReference type="ARBA" id="ARBA00023235"/>
    </source>
</evidence>
<sequence length="79" mass="8713">MKSFSTLGFFGPQSGIDEDPVTGSTYTTLVPIWEQKMGRSELKAAQLSKRGGELYCELAGERVYITGNAKTFFKAEVEI</sequence>
<dbReference type="EMBL" id="JAHDYS010000001">
    <property type="protein sequence ID" value="MBT1070266.1"/>
    <property type="molecule type" value="Genomic_DNA"/>
</dbReference>
<organism evidence="3 4">
    <name type="scientific">Pelotalea chapellei</name>
    <dbReference type="NCBI Taxonomy" id="44671"/>
    <lineage>
        <taxon>Bacteria</taxon>
        <taxon>Pseudomonadati</taxon>
        <taxon>Thermodesulfobacteriota</taxon>
        <taxon>Desulfuromonadia</taxon>
        <taxon>Geobacterales</taxon>
        <taxon>Geobacteraceae</taxon>
        <taxon>Pelotalea</taxon>
    </lineage>
</organism>
<gene>
    <name evidence="3" type="ORF">KJB30_00545</name>
</gene>
<dbReference type="Gene3D" id="3.10.310.10">
    <property type="entry name" value="Diaminopimelate Epimerase, Chain A, domain 1"/>
    <property type="match status" value="1"/>
</dbReference>
<proteinExistence type="inferred from homology"/>
<dbReference type="Pfam" id="PF02567">
    <property type="entry name" value="PhzC-PhzF"/>
    <property type="match status" value="1"/>
</dbReference>
<name>A0ABS5U3L8_9BACT</name>
<evidence type="ECO:0000313" key="4">
    <source>
        <dbReference type="Proteomes" id="UP000784128"/>
    </source>
</evidence>
<dbReference type="SUPFAM" id="SSF54506">
    <property type="entry name" value="Diaminopimelate epimerase-like"/>
    <property type="match status" value="1"/>
</dbReference>
<dbReference type="PANTHER" id="PTHR13774">
    <property type="entry name" value="PHENAZINE BIOSYNTHESIS PROTEIN"/>
    <property type="match status" value="1"/>
</dbReference>
<protein>
    <submittedName>
        <fullName evidence="3">PhzF family phenazine biosynthesis protein</fullName>
    </submittedName>
</protein>
<dbReference type="RefSeq" id="WP_214295977.1">
    <property type="nucleotide sequence ID" value="NZ_JAHDYS010000001.1"/>
</dbReference>
<keyword evidence="2" id="KW-0413">Isomerase</keyword>
<evidence type="ECO:0000256" key="1">
    <source>
        <dbReference type="ARBA" id="ARBA00008270"/>
    </source>
</evidence>
<dbReference type="PANTHER" id="PTHR13774:SF17">
    <property type="entry name" value="PHENAZINE BIOSYNTHESIS-LIKE DOMAIN-CONTAINING PROTEIN"/>
    <property type="match status" value="1"/>
</dbReference>
<reference evidence="3 4" key="1">
    <citation type="submission" date="2021-05" db="EMBL/GenBank/DDBJ databases">
        <title>The draft genome of Geobacter chapellei DSM 13688.</title>
        <authorList>
            <person name="Xu Z."/>
            <person name="Masuda Y."/>
            <person name="Itoh H."/>
            <person name="Senoo K."/>
        </authorList>
    </citation>
    <scope>NUCLEOTIDE SEQUENCE [LARGE SCALE GENOMIC DNA]</scope>
    <source>
        <strain evidence="3 4">DSM 13688</strain>
    </source>
</reference>
<dbReference type="InterPro" id="IPR003719">
    <property type="entry name" value="Phenazine_PhzF-like"/>
</dbReference>